<dbReference type="GO" id="GO:0042597">
    <property type="term" value="C:periplasmic space"/>
    <property type="evidence" value="ECO:0007669"/>
    <property type="project" value="UniProtKB-SubCell"/>
</dbReference>
<keyword evidence="3" id="KW-0574">Periplasm</keyword>
<accession>A0A3B0VB29</accession>
<evidence type="ECO:0000256" key="1">
    <source>
        <dbReference type="ARBA" id="ARBA00004418"/>
    </source>
</evidence>
<dbReference type="PANTHER" id="PTHR36307">
    <property type="entry name" value="FLAGELLA BASAL BODY P-RING FORMATION PROTEIN FLGA"/>
    <property type="match status" value="1"/>
</dbReference>
<protein>
    <recommendedName>
        <fullName evidence="4">SAF domain-containing protein</fullName>
    </recommendedName>
</protein>
<feature type="domain" description="SAF" evidence="4">
    <location>
        <begin position="116"/>
        <end position="178"/>
    </location>
</feature>
<proteinExistence type="predicted"/>
<dbReference type="EMBL" id="UOEZ01000054">
    <property type="protein sequence ID" value="VAW37463.1"/>
    <property type="molecule type" value="Genomic_DNA"/>
</dbReference>
<keyword evidence="2" id="KW-0732">Signal</keyword>
<sequence length="240" mass="26052">MTKLFFTVLMVFFAGFGLLFAPVAARGSSALLSDKVTAAIESDSRWGDASVEVSDLDLSALGRNGKGAAAAGFDAVQVRFLGQVRPGRRFNMKLVFLKDDKVLTDVMATARISVFKDVVVAMRALRIRDRIGAGDVRIERTQLRALDAPVFVSLADVVGMRVRRPFRAGAYVKREYVQPETLVRRGDKIIVVADNGVLKIRSKARALEDGYPGSVVEARTAGGKVIFGTVNKRGELSVAF</sequence>
<dbReference type="InterPro" id="IPR013974">
    <property type="entry name" value="SAF"/>
</dbReference>
<dbReference type="NCBIfam" id="TIGR03170">
    <property type="entry name" value="flgA_cterm"/>
    <property type="match status" value="1"/>
</dbReference>
<dbReference type="InterPro" id="IPR039246">
    <property type="entry name" value="Flagellar_FlgA"/>
</dbReference>
<reference evidence="5" key="1">
    <citation type="submission" date="2018-06" db="EMBL/GenBank/DDBJ databases">
        <authorList>
            <person name="Zhirakovskaya E."/>
        </authorList>
    </citation>
    <scope>NUCLEOTIDE SEQUENCE</scope>
</reference>
<comment type="subcellular location">
    <subcellularLocation>
        <location evidence="1">Periplasm</location>
    </subcellularLocation>
</comment>
<dbReference type="Pfam" id="PF13144">
    <property type="entry name" value="ChapFlgA"/>
    <property type="match status" value="1"/>
</dbReference>
<evidence type="ECO:0000256" key="2">
    <source>
        <dbReference type="ARBA" id="ARBA00022729"/>
    </source>
</evidence>
<dbReference type="AlphaFoldDB" id="A0A3B0VB29"/>
<dbReference type="CDD" id="cd11614">
    <property type="entry name" value="SAF_CpaB_FlgA_like"/>
    <property type="match status" value="1"/>
</dbReference>
<dbReference type="SMART" id="SM00858">
    <property type="entry name" value="SAF"/>
    <property type="match status" value="1"/>
</dbReference>
<evidence type="ECO:0000313" key="5">
    <source>
        <dbReference type="EMBL" id="VAW37463.1"/>
    </source>
</evidence>
<evidence type="ECO:0000256" key="3">
    <source>
        <dbReference type="ARBA" id="ARBA00022764"/>
    </source>
</evidence>
<dbReference type="GO" id="GO:0044780">
    <property type="term" value="P:bacterial-type flagellum assembly"/>
    <property type="evidence" value="ECO:0007669"/>
    <property type="project" value="InterPro"/>
</dbReference>
<evidence type="ECO:0000259" key="4">
    <source>
        <dbReference type="SMART" id="SM00858"/>
    </source>
</evidence>
<organism evidence="5">
    <name type="scientific">hydrothermal vent metagenome</name>
    <dbReference type="NCBI Taxonomy" id="652676"/>
    <lineage>
        <taxon>unclassified sequences</taxon>
        <taxon>metagenomes</taxon>
        <taxon>ecological metagenomes</taxon>
    </lineage>
</organism>
<dbReference type="PANTHER" id="PTHR36307:SF1">
    <property type="entry name" value="FLAGELLA BASAL BODY P-RING FORMATION PROTEIN FLGA"/>
    <property type="match status" value="1"/>
</dbReference>
<gene>
    <name evidence="5" type="ORF">MNBD_DELTA02-464</name>
</gene>
<dbReference type="Gene3D" id="3.90.1210.10">
    <property type="entry name" value="Antifreeze-like/N-acetylneuraminic acid synthase C-terminal domain"/>
    <property type="match status" value="1"/>
</dbReference>
<name>A0A3B0VB29_9ZZZZ</name>
<dbReference type="Gene3D" id="2.30.30.760">
    <property type="match status" value="1"/>
</dbReference>
<dbReference type="InterPro" id="IPR017585">
    <property type="entry name" value="SAF_FlgA"/>
</dbReference>